<keyword evidence="7" id="KW-0234">DNA repair</keyword>
<dbReference type="AlphaFoldDB" id="A0AAX4NFF1"/>
<comment type="catalytic activity">
    <reaction evidence="8">
        <text>a 6-O-methyl-2'-deoxyguanosine in DNA + L-cysteinyl-[protein] = S-methyl-L-cysteinyl-[protein] + a 2'-deoxyguanosine in DNA</text>
        <dbReference type="Rhea" id="RHEA:24000"/>
        <dbReference type="Rhea" id="RHEA-COMP:10131"/>
        <dbReference type="Rhea" id="RHEA-COMP:10132"/>
        <dbReference type="Rhea" id="RHEA-COMP:11367"/>
        <dbReference type="Rhea" id="RHEA-COMP:11368"/>
        <dbReference type="ChEBI" id="CHEBI:29950"/>
        <dbReference type="ChEBI" id="CHEBI:82612"/>
        <dbReference type="ChEBI" id="CHEBI:85445"/>
        <dbReference type="ChEBI" id="CHEBI:85448"/>
        <dbReference type="EC" id="2.1.1.63"/>
    </reaction>
</comment>
<dbReference type="InterPro" id="IPR036388">
    <property type="entry name" value="WH-like_DNA-bd_sf"/>
</dbReference>
<comment type="catalytic activity">
    <reaction evidence="1">
        <text>a 4-O-methyl-thymidine in DNA + L-cysteinyl-[protein] = a thymidine in DNA + S-methyl-L-cysteinyl-[protein]</text>
        <dbReference type="Rhea" id="RHEA:53428"/>
        <dbReference type="Rhea" id="RHEA-COMP:10131"/>
        <dbReference type="Rhea" id="RHEA-COMP:10132"/>
        <dbReference type="Rhea" id="RHEA-COMP:13555"/>
        <dbReference type="Rhea" id="RHEA-COMP:13556"/>
        <dbReference type="ChEBI" id="CHEBI:29950"/>
        <dbReference type="ChEBI" id="CHEBI:82612"/>
        <dbReference type="ChEBI" id="CHEBI:137386"/>
        <dbReference type="ChEBI" id="CHEBI:137387"/>
        <dbReference type="EC" id="2.1.1.63"/>
    </reaction>
</comment>
<dbReference type="Gene3D" id="1.10.10.10">
    <property type="entry name" value="Winged helix-like DNA-binding domain superfamily/Winged helix DNA-binding domain"/>
    <property type="match status" value="1"/>
</dbReference>
<keyword evidence="4" id="KW-0489">Methyltransferase</keyword>
<keyword evidence="5" id="KW-0808">Transferase</keyword>
<dbReference type="CDD" id="cd06445">
    <property type="entry name" value="ATase"/>
    <property type="match status" value="1"/>
</dbReference>
<evidence type="ECO:0000256" key="8">
    <source>
        <dbReference type="ARBA" id="ARBA00049348"/>
    </source>
</evidence>
<dbReference type="PANTHER" id="PTHR10815:SF13">
    <property type="entry name" value="METHYLATED-DNA--PROTEIN-CYSTEINE METHYLTRANSFERASE"/>
    <property type="match status" value="1"/>
</dbReference>
<accession>A0AAX4NFF1</accession>
<evidence type="ECO:0000256" key="5">
    <source>
        <dbReference type="ARBA" id="ARBA00022679"/>
    </source>
</evidence>
<dbReference type="NCBIfam" id="TIGR00589">
    <property type="entry name" value="ogt"/>
    <property type="match status" value="1"/>
</dbReference>
<keyword evidence="6" id="KW-0227">DNA damage</keyword>
<dbReference type="Pfam" id="PF01035">
    <property type="entry name" value="DNA_binding_1"/>
    <property type="match status" value="1"/>
</dbReference>
<evidence type="ECO:0000256" key="2">
    <source>
        <dbReference type="ARBA" id="ARBA00008711"/>
    </source>
</evidence>
<dbReference type="InterPro" id="IPR036631">
    <property type="entry name" value="MGMT_N_sf"/>
</dbReference>
<dbReference type="InterPro" id="IPR036217">
    <property type="entry name" value="MethylDNA_cys_MeTrfase_DNAb"/>
</dbReference>
<evidence type="ECO:0000256" key="1">
    <source>
        <dbReference type="ARBA" id="ARBA00001286"/>
    </source>
</evidence>
<dbReference type="GeneID" id="95966767"/>
<dbReference type="FunFam" id="1.10.10.10:FF:000214">
    <property type="entry name" value="Methylated-DNA--protein-cysteine methyltransferase"/>
    <property type="match status" value="1"/>
</dbReference>
<dbReference type="EMBL" id="CP133772">
    <property type="protein sequence ID" value="WYX99511.1"/>
    <property type="molecule type" value="Genomic_DNA"/>
</dbReference>
<dbReference type="PANTHER" id="PTHR10815">
    <property type="entry name" value="METHYLATED-DNA--PROTEIN-CYSTEINE METHYLTRANSFERASE"/>
    <property type="match status" value="1"/>
</dbReference>
<dbReference type="Proteomes" id="UP001451606">
    <property type="component" value="Chromosome"/>
</dbReference>
<proteinExistence type="inferred from homology"/>
<evidence type="ECO:0000256" key="3">
    <source>
        <dbReference type="ARBA" id="ARBA00011918"/>
    </source>
</evidence>
<dbReference type="SUPFAM" id="SSF46767">
    <property type="entry name" value="Methylated DNA-protein cysteine methyltransferase, C-terminal domain"/>
    <property type="match status" value="1"/>
</dbReference>
<evidence type="ECO:0000313" key="11">
    <source>
        <dbReference type="Proteomes" id="UP001451606"/>
    </source>
</evidence>
<evidence type="ECO:0000256" key="4">
    <source>
        <dbReference type="ARBA" id="ARBA00022603"/>
    </source>
</evidence>
<dbReference type="KEGG" id="omr:OXIME_000043"/>
<evidence type="ECO:0000256" key="6">
    <source>
        <dbReference type="ARBA" id="ARBA00022763"/>
    </source>
</evidence>
<feature type="domain" description="Methylated-DNA-[protein]-cysteine S-methyltransferase DNA binding" evidence="9">
    <location>
        <begin position="91"/>
        <end position="170"/>
    </location>
</feature>
<reference evidence="10 11" key="1">
    <citation type="submission" date="2023-09" db="EMBL/GenBank/DDBJ databases">
        <authorList>
            <person name="Golyshina O.V."/>
            <person name="Lunev E.A."/>
            <person name="Bargiela R."/>
            <person name="Gaines M.C."/>
            <person name="Daum B."/>
            <person name="Bale N.J."/>
            <person name="Koenen M."/>
            <person name="Sinninghe Damst J.S."/>
            <person name="Yakimov M."/>
            <person name="Golyshin P.N."/>
        </authorList>
    </citation>
    <scope>NUCLEOTIDE SEQUENCE [LARGE SCALE GENOMIC DNA]</scope>
    <source>
        <strain evidence="10 11">M1</strain>
    </source>
</reference>
<sequence>MKDFKEVKTVQTVRYSSGKTKFGNVLVIFTEQGICGVTLMGSKDSIHNYLKKMYPDAIIEKDEGNHQYIGGIVKAIDGSHQDFTFDIHGTEFQMKVWDAISKIPYGSTMTYSQIAEKIGRPKAVRSVANACGKNPVPIIIPCHRVIRKSGDLGGYGLGIHVKKQLLDHEKSLMEM</sequence>
<keyword evidence="11" id="KW-1185">Reference proteome</keyword>
<dbReference type="GO" id="GO:0032259">
    <property type="term" value="P:methylation"/>
    <property type="evidence" value="ECO:0007669"/>
    <property type="project" value="UniProtKB-KW"/>
</dbReference>
<evidence type="ECO:0000256" key="7">
    <source>
        <dbReference type="ARBA" id="ARBA00023204"/>
    </source>
</evidence>
<comment type="similarity">
    <text evidence="2">Belongs to the MGMT family.</text>
</comment>
<dbReference type="GO" id="GO:0006281">
    <property type="term" value="P:DNA repair"/>
    <property type="evidence" value="ECO:0007669"/>
    <property type="project" value="UniProtKB-KW"/>
</dbReference>
<protein>
    <recommendedName>
        <fullName evidence="3">methylated-DNA--[protein]-cysteine S-methyltransferase</fullName>
        <ecNumber evidence="3">2.1.1.63</ecNumber>
    </recommendedName>
</protein>
<dbReference type="PROSITE" id="PS00374">
    <property type="entry name" value="MGMT"/>
    <property type="match status" value="1"/>
</dbReference>
<dbReference type="SUPFAM" id="SSF53155">
    <property type="entry name" value="Methylated DNA-protein cysteine methyltransferase domain"/>
    <property type="match status" value="1"/>
</dbReference>
<dbReference type="RefSeq" id="WP_393971485.1">
    <property type="nucleotide sequence ID" value="NZ_CP133772.1"/>
</dbReference>
<evidence type="ECO:0000313" key="10">
    <source>
        <dbReference type="EMBL" id="WYX99511.1"/>
    </source>
</evidence>
<dbReference type="InterPro" id="IPR001497">
    <property type="entry name" value="MethylDNA_cys_MeTrfase_AS"/>
</dbReference>
<gene>
    <name evidence="10" type="ORF">OXIME_000043</name>
</gene>
<organism evidence="10 11">
    <name type="scientific">Oxyplasma meridianum</name>
    <dbReference type="NCBI Taxonomy" id="3073602"/>
    <lineage>
        <taxon>Archaea</taxon>
        <taxon>Methanobacteriati</taxon>
        <taxon>Thermoplasmatota</taxon>
        <taxon>Thermoplasmata</taxon>
        <taxon>Thermoplasmatales</taxon>
        <taxon>Thermoplasmataceae</taxon>
        <taxon>Oxyplasma</taxon>
    </lineage>
</organism>
<name>A0AAX4NFF1_9ARCH</name>
<evidence type="ECO:0000259" key="9">
    <source>
        <dbReference type="Pfam" id="PF01035"/>
    </source>
</evidence>
<dbReference type="GO" id="GO:0003908">
    <property type="term" value="F:methylated-DNA-[protein]-cysteine S-methyltransferase activity"/>
    <property type="evidence" value="ECO:0007669"/>
    <property type="project" value="UniProtKB-EC"/>
</dbReference>
<dbReference type="Gene3D" id="3.30.160.70">
    <property type="entry name" value="Methylated DNA-protein cysteine methyltransferase domain"/>
    <property type="match status" value="1"/>
</dbReference>
<dbReference type="EC" id="2.1.1.63" evidence="3"/>
<dbReference type="InterPro" id="IPR014048">
    <property type="entry name" value="MethylDNA_cys_MeTrfase_DNA-bd"/>
</dbReference>